<dbReference type="PROSITE" id="PS00065">
    <property type="entry name" value="D_2_HYDROXYACID_DH_1"/>
    <property type="match status" value="1"/>
</dbReference>
<dbReference type="InterPro" id="IPR036291">
    <property type="entry name" value="NAD(P)-bd_dom_sf"/>
</dbReference>
<dbReference type="HAMAP" id="MF_01825">
    <property type="entry name" value="PdxB"/>
    <property type="match status" value="1"/>
</dbReference>
<protein>
    <submittedName>
        <fullName evidence="8">4-phosphoerythronate dehydrogenase</fullName>
    </submittedName>
</protein>
<keyword evidence="4" id="KW-0520">NAD</keyword>
<dbReference type="PANTHER" id="PTHR42938:SF9">
    <property type="entry name" value="FORMATE DEHYDROGENASE 1"/>
    <property type="match status" value="1"/>
</dbReference>
<dbReference type="GO" id="GO:0005829">
    <property type="term" value="C:cytosol"/>
    <property type="evidence" value="ECO:0007669"/>
    <property type="project" value="TreeGrafter"/>
</dbReference>
<keyword evidence="2" id="KW-0963">Cytoplasm</keyword>
<comment type="similarity">
    <text evidence="1">Belongs to the D-isomer specific 2-hydroxyacid dehydrogenase family.</text>
</comment>
<dbReference type="Proteomes" id="UP000886845">
    <property type="component" value="Unassembled WGS sequence"/>
</dbReference>
<dbReference type="Gene3D" id="3.40.50.720">
    <property type="entry name" value="NAD(P)-binding Rossmann-like Domain"/>
    <property type="match status" value="2"/>
</dbReference>
<dbReference type="GO" id="GO:0051287">
    <property type="term" value="F:NAD binding"/>
    <property type="evidence" value="ECO:0007669"/>
    <property type="project" value="InterPro"/>
</dbReference>
<gene>
    <name evidence="8" type="ORF">IAC79_07405</name>
</gene>
<dbReference type="AlphaFoldDB" id="A0A9D1NPL3"/>
<reference evidence="8" key="1">
    <citation type="submission" date="2020-10" db="EMBL/GenBank/DDBJ databases">
        <authorList>
            <person name="Gilroy R."/>
        </authorList>
    </citation>
    <scope>NUCLEOTIDE SEQUENCE</scope>
    <source>
        <strain evidence="8">35461</strain>
    </source>
</reference>
<reference evidence="8" key="2">
    <citation type="journal article" date="2021" name="PeerJ">
        <title>Extensive microbial diversity within the chicken gut microbiome revealed by metagenomics and culture.</title>
        <authorList>
            <person name="Gilroy R."/>
            <person name="Ravi A."/>
            <person name="Getino M."/>
            <person name="Pursley I."/>
            <person name="Horton D.L."/>
            <person name="Alikhan N.F."/>
            <person name="Baker D."/>
            <person name="Gharbi K."/>
            <person name="Hall N."/>
            <person name="Watson M."/>
            <person name="Adriaenssens E.M."/>
            <person name="Foster-Nyarko E."/>
            <person name="Jarju S."/>
            <person name="Secka A."/>
            <person name="Antonio M."/>
            <person name="Oren A."/>
            <person name="Chaudhuri R.R."/>
            <person name="La Ragione R."/>
            <person name="Hildebrand F."/>
            <person name="Pallen M.J."/>
        </authorList>
    </citation>
    <scope>NUCLEOTIDE SEQUENCE</scope>
    <source>
        <strain evidence="8">35461</strain>
    </source>
</reference>
<dbReference type="PANTHER" id="PTHR42938">
    <property type="entry name" value="FORMATE DEHYDROGENASE 1"/>
    <property type="match status" value="1"/>
</dbReference>
<keyword evidence="3" id="KW-0560">Oxidoreductase</keyword>
<organism evidence="8 9">
    <name type="scientific">Candidatus Spyradenecus faecavium</name>
    <dbReference type="NCBI Taxonomy" id="2840947"/>
    <lineage>
        <taxon>Bacteria</taxon>
        <taxon>Pseudomonadati</taxon>
        <taxon>Lentisphaerota</taxon>
        <taxon>Lentisphaeria</taxon>
        <taxon>Lentisphaerales</taxon>
        <taxon>Lentisphaeraceae</taxon>
        <taxon>Lentisphaeraceae incertae sedis</taxon>
        <taxon>Candidatus Spyradenecus</taxon>
    </lineage>
</organism>
<dbReference type="PROSITE" id="PS00671">
    <property type="entry name" value="D_2_HYDROXYACID_DH_3"/>
    <property type="match status" value="1"/>
</dbReference>
<dbReference type="GO" id="GO:0008615">
    <property type="term" value="P:pyridoxine biosynthetic process"/>
    <property type="evidence" value="ECO:0007669"/>
    <property type="project" value="UniProtKB-KW"/>
</dbReference>
<accession>A0A9D1NPL3</accession>
<dbReference type="GO" id="GO:0046983">
    <property type="term" value="F:protein dimerization activity"/>
    <property type="evidence" value="ECO:0007669"/>
    <property type="project" value="InterPro"/>
</dbReference>
<feature type="domain" description="D-isomer specific 2-hydroxyacid dehydrogenase NAD-binding" evidence="6">
    <location>
        <begin position="112"/>
        <end position="262"/>
    </location>
</feature>
<dbReference type="InterPro" id="IPR020921">
    <property type="entry name" value="Erythronate-4-P_DHase"/>
</dbReference>
<dbReference type="CDD" id="cd12158">
    <property type="entry name" value="ErythrP_dh"/>
    <property type="match status" value="1"/>
</dbReference>
<dbReference type="InterPro" id="IPR006140">
    <property type="entry name" value="D-isomer_DH_NAD-bd"/>
</dbReference>
<dbReference type="GO" id="GO:0036001">
    <property type="term" value="P:'de novo' pyridoxal 5'-phosphate biosynthetic process"/>
    <property type="evidence" value="ECO:0007669"/>
    <property type="project" value="TreeGrafter"/>
</dbReference>
<dbReference type="EMBL" id="DVOR01000233">
    <property type="protein sequence ID" value="HIV09921.1"/>
    <property type="molecule type" value="Genomic_DNA"/>
</dbReference>
<dbReference type="GO" id="GO:0033711">
    <property type="term" value="F:4-phosphoerythronate dehydrogenase activity"/>
    <property type="evidence" value="ECO:0007669"/>
    <property type="project" value="InterPro"/>
</dbReference>
<dbReference type="InterPro" id="IPR029752">
    <property type="entry name" value="D-isomer_DH_CS1"/>
</dbReference>
<evidence type="ECO:0000313" key="8">
    <source>
        <dbReference type="EMBL" id="HIV09921.1"/>
    </source>
</evidence>
<evidence type="ECO:0000256" key="5">
    <source>
        <dbReference type="ARBA" id="ARBA00023096"/>
    </source>
</evidence>
<keyword evidence="5" id="KW-0664">Pyridoxine biosynthesis</keyword>
<evidence type="ECO:0000256" key="4">
    <source>
        <dbReference type="ARBA" id="ARBA00023027"/>
    </source>
</evidence>
<dbReference type="InterPro" id="IPR024531">
    <property type="entry name" value="Erythronate-4-P_DHase_dimer"/>
</dbReference>
<evidence type="ECO:0000256" key="2">
    <source>
        <dbReference type="ARBA" id="ARBA00022490"/>
    </source>
</evidence>
<evidence type="ECO:0000256" key="1">
    <source>
        <dbReference type="ARBA" id="ARBA00005854"/>
    </source>
</evidence>
<evidence type="ECO:0000259" key="6">
    <source>
        <dbReference type="Pfam" id="PF02826"/>
    </source>
</evidence>
<dbReference type="InterPro" id="IPR038251">
    <property type="entry name" value="PdxB_dimer_sf"/>
</dbReference>
<dbReference type="Pfam" id="PF02826">
    <property type="entry name" value="2-Hacid_dh_C"/>
    <property type="match status" value="1"/>
</dbReference>
<name>A0A9D1NPL3_9BACT</name>
<dbReference type="SUPFAM" id="SSF52283">
    <property type="entry name" value="Formate/glycerate dehydrogenase catalytic domain-like"/>
    <property type="match status" value="1"/>
</dbReference>
<dbReference type="InterPro" id="IPR029753">
    <property type="entry name" value="D-isomer_DH_CS"/>
</dbReference>
<evidence type="ECO:0000259" key="7">
    <source>
        <dbReference type="Pfam" id="PF11890"/>
    </source>
</evidence>
<comment type="caution">
    <text evidence="8">The sequence shown here is derived from an EMBL/GenBank/DDBJ whole genome shotgun (WGS) entry which is preliminary data.</text>
</comment>
<evidence type="ECO:0000313" key="9">
    <source>
        <dbReference type="Proteomes" id="UP000886845"/>
    </source>
</evidence>
<dbReference type="Pfam" id="PF11890">
    <property type="entry name" value="DUF3410"/>
    <property type="match status" value="1"/>
</dbReference>
<sequence length="390" mass="41830">MKPLTILYDRNMELGAKLFPRLGKARAVDGRRLTRDDLADCDLLFVRSTCRLTRALLEGTPVRFVGSGVAGSDHIDFPALRDLGIRVETAPGCNAESVADYVVAALLAIGERQGRDWAGATLGIVGVGHVGSIVKRFAEEALGMKTLCCDPPRKDDGDFRARDFLPFEALLPQVDVLTLHTPLNEDGPYRTRGLFAGPAVRALKPGAVLLNFARGPICDDALVATMLGAGLLSDAAIDCWEGEPDYPAELASLAALATPHVAGHAFEGRANGTLAVYQAACGFLGVDPGPVPRFPRAPVPALTIDCAGRTDAQILREAVRAACDIEADTARFRAAYSPDETERRARFDALRRDYPLRRLFPATKLALLHPTPAIRAKLTALGFPTTAKRG</sequence>
<dbReference type="SUPFAM" id="SSF51735">
    <property type="entry name" value="NAD(P)-binding Rossmann-fold domains"/>
    <property type="match status" value="1"/>
</dbReference>
<proteinExistence type="inferred from homology"/>
<dbReference type="Gene3D" id="3.30.1370.170">
    <property type="match status" value="1"/>
</dbReference>
<feature type="domain" description="Erythronate-4-phosphate dehydrogenase dimerisation" evidence="7">
    <location>
        <begin position="303"/>
        <end position="381"/>
    </location>
</feature>
<evidence type="ECO:0000256" key="3">
    <source>
        <dbReference type="ARBA" id="ARBA00023002"/>
    </source>
</evidence>